<proteinExistence type="predicted"/>
<evidence type="ECO:0000259" key="2">
    <source>
        <dbReference type="Pfam" id="PF01796"/>
    </source>
</evidence>
<feature type="region of interest" description="Disordered" evidence="1">
    <location>
        <begin position="1"/>
        <end position="36"/>
    </location>
</feature>
<dbReference type="AlphaFoldDB" id="A0A917UMV8"/>
<feature type="compositionally biased region" description="Polar residues" evidence="1">
    <location>
        <begin position="1"/>
        <end position="12"/>
    </location>
</feature>
<evidence type="ECO:0000256" key="1">
    <source>
        <dbReference type="SAM" id="MobiDB-lite"/>
    </source>
</evidence>
<dbReference type="InterPro" id="IPR002878">
    <property type="entry name" value="ChsH2_C"/>
</dbReference>
<reference evidence="3" key="1">
    <citation type="journal article" date="2014" name="Int. J. Syst. Evol. Microbiol.">
        <title>Complete genome sequence of Corynebacterium casei LMG S-19264T (=DSM 44701T), isolated from a smear-ripened cheese.</title>
        <authorList>
            <consortium name="US DOE Joint Genome Institute (JGI-PGF)"/>
            <person name="Walter F."/>
            <person name="Albersmeier A."/>
            <person name="Kalinowski J."/>
            <person name="Ruckert C."/>
        </authorList>
    </citation>
    <scope>NUCLEOTIDE SEQUENCE</scope>
    <source>
        <strain evidence="3">JCM 3086</strain>
    </source>
</reference>
<dbReference type="Pfam" id="PF01796">
    <property type="entry name" value="OB_ChsH2_C"/>
    <property type="match status" value="1"/>
</dbReference>
<feature type="domain" description="ChsH2 C-terminal OB-fold" evidence="2">
    <location>
        <begin position="35"/>
        <end position="76"/>
    </location>
</feature>
<organism evidence="3 4">
    <name type="scientific">Streptomyces brasiliensis</name>
    <dbReference type="NCBI Taxonomy" id="1954"/>
    <lineage>
        <taxon>Bacteria</taxon>
        <taxon>Bacillati</taxon>
        <taxon>Actinomycetota</taxon>
        <taxon>Actinomycetes</taxon>
        <taxon>Kitasatosporales</taxon>
        <taxon>Streptomycetaceae</taxon>
        <taxon>Streptomyces</taxon>
    </lineage>
</organism>
<protein>
    <recommendedName>
        <fullName evidence="2">ChsH2 C-terminal OB-fold domain-containing protein</fullName>
    </recommendedName>
</protein>
<sequence>MPTRGESVTRSASWGAGERQGDPLHLVGRPPERPSALPRAHTVVAAVVDLAEGPRMMTELVGCEAGDLRAGAELVVQYREGVPVFAPAGR</sequence>
<gene>
    <name evidence="3" type="ORF">GCM10010121_095300</name>
</gene>
<keyword evidence="4" id="KW-1185">Reference proteome</keyword>
<comment type="caution">
    <text evidence="3">The sequence shown here is derived from an EMBL/GenBank/DDBJ whole genome shotgun (WGS) entry which is preliminary data.</text>
</comment>
<evidence type="ECO:0000313" key="3">
    <source>
        <dbReference type="EMBL" id="GGJ69520.1"/>
    </source>
</evidence>
<reference evidence="3" key="2">
    <citation type="submission" date="2020-09" db="EMBL/GenBank/DDBJ databases">
        <authorList>
            <person name="Sun Q."/>
            <person name="Ohkuma M."/>
        </authorList>
    </citation>
    <scope>NUCLEOTIDE SEQUENCE</scope>
    <source>
        <strain evidence="3">JCM 3086</strain>
    </source>
</reference>
<accession>A0A917UMV8</accession>
<name>A0A917UMV8_9ACTN</name>
<dbReference type="Proteomes" id="UP000657574">
    <property type="component" value="Unassembled WGS sequence"/>
</dbReference>
<dbReference type="EMBL" id="BMQA01000113">
    <property type="protein sequence ID" value="GGJ69520.1"/>
    <property type="molecule type" value="Genomic_DNA"/>
</dbReference>
<evidence type="ECO:0000313" key="4">
    <source>
        <dbReference type="Proteomes" id="UP000657574"/>
    </source>
</evidence>